<dbReference type="EMBL" id="MZ501108">
    <property type="protein sequence ID" value="QXV85160.1"/>
    <property type="molecule type" value="Genomic_DNA"/>
</dbReference>
<organism evidence="2 3">
    <name type="scientific">Escherichia phage TrudiGerster</name>
    <dbReference type="NCBI Taxonomy" id="2851991"/>
    <lineage>
        <taxon>Viruses</taxon>
        <taxon>Duplodnaviria</taxon>
        <taxon>Heunggongvirae</taxon>
        <taxon>Uroviricota</taxon>
        <taxon>Caudoviricetes</taxon>
        <taxon>Demerecviridae</taxon>
        <taxon>Markadamsvirinae</taxon>
        <taxon>Epseptimavirus</taxon>
        <taxon>Epseptimavirus trudigerster</taxon>
    </lineage>
</organism>
<sequence>MKHYAEREIDELDFAGGFYSTHVSAMTAEGLNSKSAIAAELAFRDFTIAEMQEHIMRLENQVDELLKHNEELGEDLHELTEERDTLYMKLAGHESF</sequence>
<name>A0AAE7VZP8_9CAUD</name>
<accession>A0AAE7VZP8</accession>
<evidence type="ECO:0000256" key="1">
    <source>
        <dbReference type="SAM" id="Coils"/>
    </source>
</evidence>
<proteinExistence type="predicted"/>
<evidence type="ECO:0000313" key="3">
    <source>
        <dbReference type="Proteomes" id="UP000828574"/>
    </source>
</evidence>
<keyword evidence="3" id="KW-1185">Reference proteome</keyword>
<evidence type="ECO:0000313" key="2">
    <source>
        <dbReference type="EMBL" id="QXV85160.1"/>
    </source>
</evidence>
<dbReference type="RefSeq" id="YP_011992256.1">
    <property type="nucleotide sequence ID" value="NC_105114.1"/>
</dbReference>
<keyword evidence="1" id="KW-0175">Coiled coil</keyword>
<dbReference type="Proteomes" id="UP000828574">
    <property type="component" value="Segment"/>
</dbReference>
<feature type="coiled-coil region" evidence="1">
    <location>
        <begin position="48"/>
        <end position="89"/>
    </location>
</feature>
<reference evidence="3" key="1">
    <citation type="journal article" date="2021" name="PLoS Biol.">
        <title>Systematic exploration of Escherichia coli phage-host interactions with the BASEL phage collection.</title>
        <authorList>
            <person name="Maffei E."/>
            <person name="Shaidullina A."/>
            <person name="Burkolter M."/>
            <person name="Heyer Y."/>
            <person name="Estermann F."/>
            <person name="Druelle V."/>
            <person name="Sauer P."/>
            <person name="Willi L."/>
            <person name="Michaelis S."/>
            <person name="Hilbi H."/>
            <person name="Thaler D.S."/>
            <person name="Harms A."/>
        </authorList>
    </citation>
    <scope>NUCLEOTIDE SEQUENCE [LARGE SCALE GENOMIC DNA]</scope>
    <source>
        <strain evidence="3">Bas27</strain>
    </source>
</reference>
<protein>
    <submittedName>
        <fullName evidence="2">Uncharacterized protein</fullName>
    </submittedName>
</protein>
<dbReference type="GeneID" id="300968927"/>
<gene>
    <name evidence="2" type="ORF">bas27_0091</name>
</gene>